<proteinExistence type="predicted"/>
<dbReference type="EMBL" id="CAJVPL010000900">
    <property type="protein sequence ID" value="CAG8538888.1"/>
    <property type="molecule type" value="Genomic_DNA"/>
</dbReference>
<dbReference type="Proteomes" id="UP000789831">
    <property type="component" value="Unassembled WGS sequence"/>
</dbReference>
<evidence type="ECO:0000259" key="1">
    <source>
        <dbReference type="Pfam" id="PF13649"/>
    </source>
</evidence>
<dbReference type="PANTHER" id="PTHR43591">
    <property type="entry name" value="METHYLTRANSFERASE"/>
    <property type="match status" value="1"/>
</dbReference>
<dbReference type="OrthoDB" id="2013972at2759"/>
<name>A0A9N9FII3_9GLOM</name>
<dbReference type="Gene3D" id="3.40.50.150">
    <property type="entry name" value="Vaccinia Virus protein VP39"/>
    <property type="match status" value="1"/>
</dbReference>
<gene>
    <name evidence="2" type="ORF">AGERDE_LOCUS6084</name>
</gene>
<evidence type="ECO:0000313" key="3">
    <source>
        <dbReference type="Proteomes" id="UP000789831"/>
    </source>
</evidence>
<protein>
    <submittedName>
        <fullName evidence="2">7892_t:CDS:1</fullName>
    </submittedName>
</protein>
<reference evidence="2" key="1">
    <citation type="submission" date="2021-06" db="EMBL/GenBank/DDBJ databases">
        <authorList>
            <person name="Kallberg Y."/>
            <person name="Tangrot J."/>
            <person name="Rosling A."/>
        </authorList>
    </citation>
    <scope>NUCLEOTIDE SEQUENCE</scope>
    <source>
        <strain evidence="2">MT106</strain>
    </source>
</reference>
<dbReference type="Pfam" id="PF13649">
    <property type="entry name" value="Methyltransf_25"/>
    <property type="match status" value="1"/>
</dbReference>
<dbReference type="InterPro" id="IPR029063">
    <property type="entry name" value="SAM-dependent_MTases_sf"/>
</dbReference>
<sequence length="276" mass="31891">MSALFKVNLELIKNAKPYCDQEIDRLISRHYILRYALGLLSTPIRDLIEENNLNVFDCGCGPATWLLELATNYRHCSFTGIDISPVFPQTIKPQNLTIDLHDALKGLPFDNFFDVVHQSFWVTVLSKDEWNFLVRELVRILKPGGYIELIELNISVNNSGQVTRYLNNALTAYYKSKKINTIVIDELEDYLEDTLKVEIYEKEVKMIPIGWNGPVGELALYDLISGYEIAKPYLSEFMGILPNQYDHLVELARKEVVARKSTFSIYRYVARKCDFF</sequence>
<dbReference type="CDD" id="cd02440">
    <property type="entry name" value="AdoMet_MTases"/>
    <property type="match status" value="1"/>
</dbReference>
<dbReference type="InterPro" id="IPR041698">
    <property type="entry name" value="Methyltransf_25"/>
</dbReference>
<feature type="domain" description="Methyltransferase" evidence="1">
    <location>
        <begin position="55"/>
        <end position="145"/>
    </location>
</feature>
<comment type="caution">
    <text evidence="2">The sequence shown here is derived from an EMBL/GenBank/DDBJ whole genome shotgun (WGS) entry which is preliminary data.</text>
</comment>
<dbReference type="AlphaFoldDB" id="A0A9N9FII3"/>
<dbReference type="PANTHER" id="PTHR43591:SF24">
    <property type="entry name" value="2-METHOXY-6-POLYPRENYL-1,4-BENZOQUINOL METHYLASE, MITOCHONDRIAL"/>
    <property type="match status" value="1"/>
</dbReference>
<organism evidence="2 3">
    <name type="scientific">Ambispora gerdemannii</name>
    <dbReference type="NCBI Taxonomy" id="144530"/>
    <lineage>
        <taxon>Eukaryota</taxon>
        <taxon>Fungi</taxon>
        <taxon>Fungi incertae sedis</taxon>
        <taxon>Mucoromycota</taxon>
        <taxon>Glomeromycotina</taxon>
        <taxon>Glomeromycetes</taxon>
        <taxon>Archaeosporales</taxon>
        <taxon>Ambisporaceae</taxon>
        <taxon>Ambispora</taxon>
    </lineage>
</organism>
<evidence type="ECO:0000313" key="2">
    <source>
        <dbReference type="EMBL" id="CAG8538888.1"/>
    </source>
</evidence>
<dbReference type="GO" id="GO:0008168">
    <property type="term" value="F:methyltransferase activity"/>
    <property type="evidence" value="ECO:0007669"/>
    <property type="project" value="TreeGrafter"/>
</dbReference>
<keyword evidence="3" id="KW-1185">Reference proteome</keyword>
<dbReference type="SUPFAM" id="SSF53335">
    <property type="entry name" value="S-adenosyl-L-methionine-dependent methyltransferases"/>
    <property type="match status" value="1"/>
</dbReference>
<accession>A0A9N9FII3</accession>